<sequence>MYYRQRGKGLSLMAEWSFITNHGRVLAIIAMRLGRTAREIGDASGITERAAHKIINDLEEAGYVTKKKTGRQNSYQIHPDVPLKDDVSNSAVGELLVVMGWNRSRGRRRDAGPTPGTTAKN</sequence>
<dbReference type="InterPro" id="IPR000835">
    <property type="entry name" value="HTH_MarR-typ"/>
</dbReference>
<accession>A0A382JBU7</accession>
<organism evidence="2">
    <name type="scientific">marine metagenome</name>
    <dbReference type="NCBI Taxonomy" id="408172"/>
    <lineage>
        <taxon>unclassified sequences</taxon>
        <taxon>metagenomes</taxon>
        <taxon>ecological metagenomes</taxon>
    </lineage>
</organism>
<gene>
    <name evidence="2" type="ORF">METZ01_LOCUS261437</name>
</gene>
<feature type="domain" description="HTH marR-type" evidence="1">
    <location>
        <begin position="22"/>
        <end position="69"/>
    </location>
</feature>
<dbReference type="GO" id="GO:0003700">
    <property type="term" value="F:DNA-binding transcription factor activity"/>
    <property type="evidence" value="ECO:0007669"/>
    <property type="project" value="InterPro"/>
</dbReference>
<evidence type="ECO:0000259" key="1">
    <source>
        <dbReference type="Pfam" id="PF12802"/>
    </source>
</evidence>
<dbReference type="AlphaFoldDB" id="A0A382JBU7"/>
<dbReference type="Pfam" id="PF12802">
    <property type="entry name" value="MarR_2"/>
    <property type="match status" value="1"/>
</dbReference>
<reference evidence="2" key="1">
    <citation type="submission" date="2018-05" db="EMBL/GenBank/DDBJ databases">
        <authorList>
            <person name="Lanie J.A."/>
            <person name="Ng W.-L."/>
            <person name="Kazmierczak K.M."/>
            <person name="Andrzejewski T.M."/>
            <person name="Davidsen T.M."/>
            <person name="Wayne K.J."/>
            <person name="Tettelin H."/>
            <person name="Glass J.I."/>
            <person name="Rusch D."/>
            <person name="Podicherti R."/>
            <person name="Tsui H.-C.T."/>
            <person name="Winkler M.E."/>
        </authorList>
    </citation>
    <scope>NUCLEOTIDE SEQUENCE</scope>
</reference>
<dbReference type="InterPro" id="IPR036388">
    <property type="entry name" value="WH-like_DNA-bd_sf"/>
</dbReference>
<dbReference type="CDD" id="cd00090">
    <property type="entry name" value="HTH_ARSR"/>
    <property type="match status" value="1"/>
</dbReference>
<protein>
    <recommendedName>
        <fullName evidence="1">HTH marR-type domain-containing protein</fullName>
    </recommendedName>
</protein>
<name>A0A382JBU7_9ZZZZ</name>
<evidence type="ECO:0000313" key="2">
    <source>
        <dbReference type="EMBL" id="SVC08583.1"/>
    </source>
</evidence>
<dbReference type="Gene3D" id="1.10.10.10">
    <property type="entry name" value="Winged helix-like DNA-binding domain superfamily/Winged helix DNA-binding domain"/>
    <property type="match status" value="1"/>
</dbReference>
<dbReference type="InterPro" id="IPR036390">
    <property type="entry name" value="WH_DNA-bd_sf"/>
</dbReference>
<dbReference type="EMBL" id="UINC01072733">
    <property type="protein sequence ID" value="SVC08583.1"/>
    <property type="molecule type" value="Genomic_DNA"/>
</dbReference>
<dbReference type="InterPro" id="IPR011991">
    <property type="entry name" value="ArsR-like_HTH"/>
</dbReference>
<dbReference type="SUPFAM" id="SSF46785">
    <property type="entry name" value="Winged helix' DNA-binding domain"/>
    <property type="match status" value="1"/>
</dbReference>
<proteinExistence type="predicted"/>